<gene>
    <name evidence="2" type="ORF">BLA29_015521</name>
</gene>
<sequence length="62" mass="5865">AAGGHHPGSYPAGAGREPRCAPRRRSPAEPGAASSGSAASGGTSLSAHRRLCVAAGSAAVDA</sequence>
<keyword evidence="3" id="KW-1185">Reference proteome</keyword>
<reference evidence="2 3" key="1">
    <citation type="submission" date="2017-03" db="EMBL/GenBank/DDBJ databases">
        <title>Genome Survey of Euroglyphus maynei.</title>
        <authorList>
            <person name="Arlian L.G."/>
            <person name="Morgan M.S."/>
            <person name="Rider S.D."/>
        </authorList>
    </citation>
    <scope>NUCLEOTIDE SEQUENCE [LARGE SCALE GENOMIC DNA]</scope>
    <source>
        <strain evidence="2">Arlian Lab</strain>
        <tissue evidence="2">Whole body</tissue>
    </source>
</reference>
<protein>
    <submittedName>
        <fullName evidence="2">Uncharacterized protein</fullName>
    </submittedName>
</protein>
<name>A0A1Y3BD99_EURMA</name>
<dbReference type="EMBL" id="MUJZ01025820">
    <property type="protein sequence ID" value="OTF78890.1"/>
    <property type="molecule type" value="Genomic_DNA"/>
</dbReference>
<accession>A0A1Y3BD99</accession>
<organism evidence="2 3">
    <name type="scientific">Euroglyphus maynei</name>
    <name type="common">Mayne's house dust mite</name>
    <dbReference type="NCBI Taxonomy" id="6958"/>
    <lineage>
        <taxon>Eukaryota</taxon>
        <taxon>Metazoa</taxon>
        <taxon>Ecdysozoa</taxon>
        <taxon>Arthropoda</taxon>
        <taxon>Chelicerata</taxon>
        <taxon>Arachnida</taxon>
        <taxon>Acari</taxon>
        <taxon>Acariformes</taxon>
        <taxon>Sarcoptiformes</taxon>
        <taxon>Astigmata</taxon>
        <taxon>Psoroptidia</taxon>
        <taxon>Analgoidea</taxon>
        <taxon>Pyroglyphidae</taxon>
        <taxon>Pyroglyphinae</taxon>
        <taxon>Euroglyphus</taxon>
    </lineage>
</organism>
<evidence type="ECO:0000256" key="1">
    <source>
        <dbReference type="SAM" id="MobiDB-lite"/>
    </source>
</evidence>
<feature type="region of interest" description="Disordered" evidence="1">
    <location>
        <begin position="1"/>
        <end position="45"/>
    </location>
</feature>
<proteinExistence type="predicted"/>
<evidence type="ECO:0000313" key="3">
    <source>
        <dbReference type="Proteomes" id="UP000194236"/>
    </source>
</evidence>
<comment type="caution">
    <text evidence="2">The sequence shown here is derived from an EMBL/GenBank/DDBJ whole genome shotgun (WGS) entry which is preliminary data.</text>
</comment>
<evidence type="ECO:0000313" key="2">
    <source>
        <dbReference type="EMBL" id="OTF78890.1"/>
    </source>
</evidence>
<dbReference type="Proteomes" id="UP000194236">
    <property type="component" value="Unassembled WGS sequence"/>
</dbReference>
<feature type="non-terminal residue" evidence="2">
    <location>
        <position position="1"/>
    </location>
</feature>
<feature type="compositionally biased region" description="Low complexity" evidence="1">
    <location>
        <begin position="28"/>
        <end position="45"/>
    </location>
</feature>
<dbReference type="AlphaFoldDB" id="A0A1Y3BD99"/>